<protein>
    <submittedName>
        <fullName evidence="2">Uncharacterized protein</fullName>
    </submittedName>
</protein>
<sequence>MESGVRSNWSSPPLRCKDLEGQ</sequence>
<organism evidence="2 3">
    <name type="scientific">Pagothenia borchgrevinki</name>
    <name type="common">Bald rockcod</name>
    <name type="synonym">Trematomus borchgrevinki</name>
    <dbReference type="NCBI Taxonomy" id="8213"/>
    <lineage>
        <taxon>Eukaryota</taxon>
        <taxon>Metazoa</taxon>
        <taxon>Chordata</taxon>
        <taxon>Craniata</taxon>
        <taxon>Vertebrata</taxon>
        <taxon>Euteleostomi</taxon>
        <taxon>Actinopterygii</taxon>
        <taxon>Neopterygii</taxon>
        <taxon>Teleostei</taxon>
        <taxon>Neoteleostei</taxon>
        <taxon>Acanthomorphata</taxon>
        <taxon>Eupercaria</taxon>
        <taxon>Perciformes</taxon>
        <taxon>Notothenioidei</taxon>
        <taxon>Nototheniidae</taxon>
        <taxon>Pagothenia</taxon>
    </lineage>
</organism>
<proteinExistence type="predicted"/>
<comment type="caution">
    <text evidence="2">The sequence shown here is derived from an EMBL/GenBank/DDBJ whole genome shotgun (WGS) entry which is preliminary data.</text>
</comment>
<dbReference type="AlphaFoldDB" id="A0ABD2GIY0"/>
<accession>A0ABD2GIY0</accession>
<reference evidence="2 3" key="2">
    <citation type="journal article" date="2024" name="G3 (Bethesda)">
        <title>The genome of the cryopelagic Antarctic bald notothen, Trematomus borchgrevinki.</title>
        <authorList>
            <person name="Rayamajhi N."/>
            <person name="Rivera-Colon A.G."/>
            <person name="Minhas B.F."/>
            <person name="Cheng C.C."/>
            <person name="Catchen J.M."/>
        </authorList>
    </citation>
    <scope>NUCLEOTIDE SEQUENCE [LARGE SCALE GENOMIC DNA]</scope>
    <source>
        <strain evidence="2">AGRC-2024</strain>
    </source>
</reference>
<feature type="compositionally biased region" description="Polar residues" evidence="1">
    <location>
        <begin position="1"/>
        <end position="11"/>
    </location>
</feature>
<evidence type="ECO:0000313" key="3">
    <source>
        <dbReference type="Proteomes" id="UP001619887"/>
    </source>
</evidence>
<evidence type="ECO:0000256" key="1">
    <source>
        <dbReference type="SAM" id="MobiDB-lite"/>
    </source>
</evidence>
<gene>
    <name evidence="2" type="ORF">OYC64_006325</name>
</gene>
<feature type="region of interest" description="Disordered" evidence="1">
    <location>
        <begin position="1"/>
        <end position="22"/>
    </location>
</feature>
<keyword evidence="3" id="KW-1185">Reference proteome</keyword>
<name>A0ABD2GIY0_PAGBO</name>
<evidence type="ECO:0000313" key="2">
    <source>
        <dbReference type="EMBL" id="KAL3053977.1"/>
    </source>
</evidence>
<reference evidence="2 3" key="1">
    <citation type="journal article" date="2022" name="G3 (Bethesda)">
        <title>Evaluating Illumina-, Nanopore-, and PacBio-based genome assembly strategies with the bald notothen, Trematomus borchgrevinki.</title>
        <authorList>
            <person name="Rayamajhi N."/>
            <person name="Cheng C.C."/>
            <person name="Catchen J.M."/>
        </authorList>
    </citation>
    <scope>NUCLEOTIDE SEQUENCE [LARGE SCALE GENOMIC DNA]</scope>
    <source>
        <strain evidence="2">AGRC-2024</strain>
    </source>
</reference>
<dbReference type="EMBL" id="JBIYXZ010002078">
    <property type="protein sequence ID" value="KAL3053977.1"/>
    <property type="molecule type" value="Genomic_DNA"/>
</dbReference>
<dbReference type="Proteomes" id="UP001619887">
    <property type="component" value="Unassembled WGS sequence"/>
</dbReference>